<dbReference type="Proteomes" id="UP000607653">
    <property type="component" value="Unassembled WGS sequence"/>
</dbReference>
<comment type="caution">
    <text evidence="2">The sequence shown here is derived from an EMBL/GenBank/DDBJ whole genome shotgun (WGS) entry which is preliminary data.</text>
</comment>
<evidence type="ECO:0000313" key="3">
    <source>
        <dbReference type="Proteomes" id="UP000607653"/>
    </source>
</evidence>
<keyword evidence="1" id="KW-0732">Signal</keyword>
<organism evidence="2 3">
    <name type="scientific">Nelumbo nucifera</name>
    <name type="common">Sacred lotus</name>
    <dbReference type="NCBI Taxonomy" id="4432"/>
    <lineage>
        <taxon>Eukaryota</taxon>
        <taxon>Viridiplantae</taxon>
        <taxon>Streptophyta</taxon>
        <taxon>Embryophyta</taxon>
        <taxon>Tracheophyta</taxon>
        <taxon>Spermatophyta</taxon>
        <taxon>Magnoliopsida</taxon>
        <taxon>Proteales</taxon>
        <taxon>Nelumbonaceae</taxon>
        <taxon>Nelumbo</taxon>
    </lineage>
</organism>
<dbReference type="EMBL" id="DUZY01000004">
    <property type="protein sequence ID" value="DAD36128.1"/>
    <property type="molecule type" value="Genomic_DNA"/>
</dbReference>
<evidence type="ECO:0000256" key="1">
    <source>
        <dbReference type="SAM" id="SignalP"/>
    </source>
</evidence>
<feature type="chain" id="PRO_5032845467" description="Secreted protein" evidence="1">
    <location>
        <begin position="17"/>
        <end position="96"/>
    </location>
</feature>
<sequence length="96" mass="10536">MSPFTAPMVMPIPVLAKTLMIAISVPFPIEVDWSSFIVAIGGERLSVTEEQLQGVPTSWSSATWTSWSSSKNKLQWTTSSSHCRLVTTSSSRCAMR</sequence>
<protein>
    <recommendedName>
        <fullName evidence="4">Secreted protein</fullName>
    </recommendedName>
</protein>
<dbReference type="AlphaFoldDB" id="A0A822Z3N2"/>
<name>A0A822Z3N2_NELNU</name>
<feature type="signal peptide" evidence="1">
    <location>
        <begin position="1"/>
        <end position="16"/>
    </location>
</feature>
<gene>
    <name evidence="2" type="ORF">HUJ06_006768</name>
</gene>
<reference evidence="2 3" key="1">
    <citation type="journal article" date="2020" name="Mol. Biol. Evol.">
        <title>Distinct Expression and Methylation Patterns for Genes with Different Fates following a Single Whole-Genome Duplication in Flowering Plants.</title>
        <authorList>
            <person name="Shi T."/>
            <person name="Rahmani R.S."/>
            <person name="Gugger P.F."/>
            <person name="Wang M."/>
            <person name="Li H."/>
            <person name="Zhang Y."/>
            <person name="Li Z."/>
            <person name="Wang Q."/>
            <person name="Van de Peer Y."/>
            <person name="Marchal K."/>
            <person name="Chen J."/>
        </authorList>
    </citation>
    <scope>NUCLEOTIDE SEQUENCE [LARGE SCALE GENOMIC DNA]</scope>
    <source>
        <tissue evidence="2">Leaf</tissue>
    </source>
</reference>
<keyword evidence="3" id="KW-1185">Reference proteome</keyword>
<evidence type="ECO:0008006" key="4">
    <source>
        <dbReference type="Google" id="ProtNLM"/>
    </source>
</evidence>
<proteinExistence type="predicted"/>
<evidence type="ECO:0000313" key="2">
    <source>
        <dbReference type="EMBL" id="DAD36128.1"/>
    </source>
</evidence>
<accession>A0A822Z3N2</accession>